<dbReference type="Pfam" id="PF14559">
    <property type="entry name" value="TPR_19"/>
    <property type="match status" value="1"/>
</dbReference>
<reference evidence="4" key="1">
    <citation type="journal article" date="2019" name="Int. J. Syst. Evol. Microbiol.">
        <title>The Global Catalogue of Microorganisms (GCM) 10K type strain sequencing project: providing services to taxonomists for standard genome sequencing and annotation.</title>
        <authorList>
            <consortium name="The Broad Institute Genomics Platform"/>
            <consortium name="The Broad Institute Genome Sequencing Center for Infectious Disease"/>
            <person name="Wu L."/>
            <person name="Ma J."/>
        </authorList>
    </citation>
    <scope>NUCLEOTIDE SEQUENCE [LARGE SCALE GENOMIC DNA]</scope>
    <source>
        <strain evidence="4">CECT 8979</strain>
    </source>
</reference>
<dbReference type="PROSITE" id="PS50005">
    <property type="entry name" value="TPR"/>
    <property type="match status" value="1"/>
</dbReference>
<accession>A0ABV8AMR6</accession>
<feature type="transmembrane region" description="Helical" evidence="2">
    <location>
        <begin position="364"/>
        <end position="384"/>
    </location>
</feature>
<dbReference type="SUPFAM" id="SSF48452">
    <property type="entry name" value="TPR-like"/>
    <property type="match status" value="2"/>
</dbReference>
<feature type="transmembrane region" description="Helical" evidence="2">
    <location>
        <begin position="310"/>
        <end position="330"/>
    </location>
</feature>
<organism evidence="3 4">
    <name type="scientific">Winogradskyella maritima</name>
    <dbReference type="NCBI Taxonomy" id="1517766"/>
    <lineage>
        <taxon>Bacteria</taxon>
        <taxon>Pseudomonadati</taxon>
        <taxon>Bacteroidota</taxon>
        <taxon>Flavobacteriia</taxon>
        <taxon>Flavobacteriales</taxon>
        <taxon>Flavobacteriaceae</taxon>
        <taxon>Winogradskyella</taxon>
    </lineage>
</organism>
<dbReference type="SMART" id="SM00028">
    <property type="entry name" value="TPR"/>
    <property type="match status" value="5"/>
</dbReference>
<evidence type="ECO:0000256" key="1">
    <source>
        <dbReference type="PROSITE-ProRule" id="PRU00339"/>
    </source>
</evidence>
<keyword evidence="4" id="KW-1185">Reference proteome</keyword>
<proteinExistence type="predicted"/>
<gene>
    <name evidence="3" type="ORF">ACFOSX_13280</name>
</gene>
<dbReference type="RefSeq" id="WP_386102119.1">
    <property type="nucleotide sequence ID" value="NZ_JBHSAT010000023.1"/>
</dbReference>
<comment type="caution">
    <text evidence="3">The sequence shown here is derived from an EMBL/GenBank/DDBJ whole genome shotgun (WGS) entry which is preliminary data.</text>
</comment>
<keyword evidence="1" id="KW-0802">TPR repeat</keyword>
<dbReference type="PANTHER" id="PTHR12558">
    <property type="entry name" value="CELL DIVISION CYCLE 16,23,27"/>
    <property type="match status" value="1"/>
</dbReference>
<dbReference type="InterPro" id="IPR011990">
    <property type="entry name" value="TPR-like_helical_dom_sf"/>
</dbReference>
<sequence length="411" mass="46045">MHGNPNLERGEQLYSMGRFSDAIPFLKDAMVVEEDRFDAQYLLAYSYFQVDHISEAEKIGHELRKQQPNHSGILSLLANIELNKNNSDQALKLIDEAISITPYEDDYFGIKSYVYIQKKDFKTALKFANDGLSIYAKSLICLNARATALTKLGKKEEAALTIESILQDNPENSYSHANTGWSFLEANNIPKALEHFKEALKIDPNDDYTRDGMLTAIKAKNKIYNLYLRYAFWIGNKSDKYQWGFIIGIYVIYRFALKAISASGLSVLAVPLIIIYLLFALGSWLMEPLSNMLLLMDSYGKYLLDRNSKLSGQILLTLLVVSLASYGINFVVDSDLPILLSIGCLASILPLTRASLSSHNQSRILGFSYGGLILLISILGQPLGYSFGSVTLALVVLFVAFTWLGNFIIKY</sequence>
<keyword evidence="2" id="KW-0812">Transmembrane</keyword>
<dbReference type="PANTHER" id="PTHR12558:SF13">
    <property type="entry name" value="CELL DIVISION CYCLE PROTEIN 27 HOMOLOG"/>
    <property type="match status" value="1"/>
</dbReference>
<feature type="repeat" description="TPR" evidence="1">
    <location>
        <begin position="173"/>
        <end position="206"/>
    </location>
</feature>
<keyword evidence="2" id="KW-0472">Membrane</keyword>
<feature type="transmembrane region" description="Helical" evidence="2">
    <location>
        <begin position="390"/>
        <end position="409"/>
    </location>
</feature>
<evidence type="ECO:0000313" key="3">
    <source>
        <dbReference type="EMBL" id="MFC3878205.1"/>
    </source>
</evidence>
<dbReference type="InterPro" id="IPR019734">
    <property type="entry name" value="TPR_rpt"/>
</dbReference>
<evidence type="ECO:0000256" key="2">
    <source>
        <dbReference type="SAM" id="Phobius"/>
    </source>
</evidence>
<keyword evidence="2" id="KW-1133">Transmembrane helix</keyword>
<dbReference type="EMBL" id="JBHSAT010000023">
    <property type="protein sequence ID" value="MFC3878205.1"/>
    <property type="molecule type" value="Genomic_DNA"/>
</dbReference>
<feature type="transmembrane region" description="Helical" evidence="2">
    <location>
        <begin position="267"/>
        <end position="289"/>
    </location>
</feature>
<dbReference type="Proteomes" id="UP001595812">
    <property type="component" value="Unassembled WGS sequence"/>
</dbReference>
<name>A0ABV8AMR6_9FLAO</name>
<dbReference type="Gene3D" id="1.25.40.10">
    <property type="entry name" value="Tetratricopeptide repeat domain"/>
    <property type="match status" value="2"/>
</dbReference>
<dbReference type="Pfam" id="PF13432">
    <property type="entry name" value="TPR_16"/>
    <property type="match status" value="1"/>
</dbReference>
<protein>
    <submittedName>
        <fullName evidence="3">Tetratricopeptide repeat protein</fullName>
    </submittedName>
</protein>
<feature type="transmembrane region" description="Helical" evidence="2">
    <location>
        <begin position="243"/>
        <end position="261"/>
    </location>
</feature>
<evidence type="ECO:0000313" key="4">
    <source>
        <dbReference type="Proteomes" id="UP001595812"/>
    </source>
</evidence>